<feature type="transmembrane region" description="Helical" evidence="11">
    <location>
        <begin position="178"/>
        <end position="201"/>
    </location>
</feature>
<comment type="cofactor">
    <cofactor evidence="10">
        <name>Zn(2+)</name>
        <dbReference type="ChEBI" id="CHEBI:29105"/>
    </cofactor>
    <text evidence="10">Binds 1 zinc ion per subunit.</text>
</comment>
<evidence type="ECO:0000256" key="3">
    <source>
        <dbReference type="ARBA" id="ARBA00022692"/>
    </source>
</evidence>
<organism evidence="13 14">
    <name type="scientific">Parabacteroides faecalis</name>
    <dbReference type="NCBI Taxonomy" id="2924040"/>
    <lineage>
        <taxon>Bacteria</taxon>
        <taxon>Pseudomonadati</taxon>
        <taxon>Bacteroidota</taxon>
        <taxon>Bacteroidia</taxon>
        <taxon>Bacteroidales</taxon>
        <taxon>Tannerellaceae</taxon>
        <taxon>Parabacteroides</taxon>
    </lineage>
</organism>
<dbReference type="PANTHER" id="PTHR43221:SF2">
    <property type="entry name" value="PROTEASE HTPX HOMOLOG"/>
    <property type="match status" value="1"/>
</dbReference>
<evidence type="ECO:0000256" key="6">
    <source>
        <dbReference type="ARBA" id="ARBA00022833"/>
    </source>
</evidence>
<feature type="transmembrane region" description="Helical" evidence="11">
    <location>
        <begin position="216"/>
        <end position="237"/>
    </location>
</feature>
<feature type="transmembrane region" description="Helical" evidence="11">
    <location>
        <begin position="18"/>
        <end position="42"/>
    </location>
</feature>
<dbReference type="RefSeq" id="WP_022457009.1">
    <property type="nucleotide sequence ID" value="NZ_JAKZMM010000017.1"/>
</dbReference>
<comment type="similarity">
    <text evidence="10">Belongs to the peptidase M48 family.</text>
</comment>
<keyword evidence="5 10" id="KW-0378">Hydrolase</keyword>
<keyword evidence="4" id="KW-0479">Metal-binding</keyword>
<protein>
    <submittedName>
        <fullName evidence="13">M48 family metallopeptidase</fullName>
    </submittedName>
</protein>
<dbReference type="CDD" id="cd07340">
    <property type="entry name" value="M48B_Htpx_like"/>
    <property type="match status" value="1"/>
</dbReference>
<keyword evidence="8 10" id="KW-0482">Metalloprotease</keyword>
<evidence type="ECO:0000256" key="9">
    <source>
        <dbReference type="ARBA" id="ARBA00023136"/>
    </source>
</evidence>
<evidence type="ECO:0000256" key="4">
    <source>
        <dbReference type="ARBA" id="ARBA00022723"/>
    </source>
</evidence>
<evidence type="ECO:0000256" key="10">
    <source>
        <dbReference type="RuleBase" id="RU003983"/>
    </source>
</evidence>
<evidence type="ECO:0000256" key="1">
    <source>
        <dbReference type="ARBA" id="ARBA00022475"/>
    </source>
</evidence>
<evidence type="ECO:0000313" key="14">
    <source>
        <dbReference type="Proteomes" id="UP001165444"/>
    </source>
</evidence>
<name>A0ABT0C0T6_9BACT</name>
<dbReference type="InterPro" id="IPR001915">
    <property type="entry name" value="Peptidase_M48"/>
</dbReference>
<feature type="transmembrane region" description="Helical" evidence="11">
    <location>
        <begin position="62"/>
        <end position="83"/>
    </location>
</feature>
<keyword evidence="14" id="KW-1185">Reference proteome</keyword>
<evidence type="ECO:0000256" key="5">
    <source>
        <dbReference type="ARBA" id="ARBA00022801"/>
    </source>
</evidence>
<keyword evidence="2 10" id="KW-0645">Protease</keyword>
<evidence type="ECO:0000256" key="7">
    <source>
        <dbReference type="ARBA" id="ARBA00022989"/>
    </source>
</evidence>
<proteinExistence type="inferred from homology"/>
<dbReference type="Pfam" id="PF01435">
    <property type="entry name" value="Peptidase_M48"/>
    <property type="match status" value="1"/>
</dbReference>
<accession>A0ABT0C0T6</accession>
<reference evidence="13 14" key="1">
    <citation type="submission" date="2022-03" db="EMBL/GenBank/DDBJ databases">
        <title>Parabacteroides sp. nov. isolated from swine feces.</title>
        <authorList>
            <person name="Bak J.E."/>
        </authorList>
    </citation>
    <scope>NUCLEOTIDE SEQUENCE [LARGE SCALE GENOMIC DNA]</scope>
    <source>
        <strain evidence="13 14">AGMB00274</strain>
    </source>
</reference>
<evidence type="ECO:0000256" key="8">
    <source>
        <dbReference type="ARBA" id="ARBA00023049"/>
    </source>
</evidence>
<dbReference type="PANTHER" id="PTHR43221">
    <property type="entry name" value="PROTEASE HTPX"/>
    <property type="match status" value="1"/>
</dbReference>
<feature type="domain" description="Peptidase M48" evidence="12">
    <location>
        <begin position="100"/>
        <end position="322"/>
    </location>
</feature>
<sequence length="324" mass="36554">MKYVGIQTQQSRNNVRSLFLLCLFPCLVVGLTYLFCFLLHYLSMSDDQTDMSLVILYTNDMFLHVVPYVIGGVLIWFLIAYFANTSIIRSATGAVPLERKDNKRVYNLVENLCMSQGMKMPKINVIDDDSLNAFASGIDERTYTVTLSKGIIDKLNDEELEGVIAHELTHIRNHDVRLLIVSIVFVGIFAMIAQICMRWVYYSSWAPRRRDEKGNGAIVIMLLALLVAAIGYFFATLMRFAISRKREYLADAGAAEMTRNPLALASALRKISADPDIEAVDRADVAQLFIQHPGKQAMGFLDSLNGLFATHPPIEKRIQILEQF</sequence>
<evidence type="ECO:0000256" key="11">
    <source>
        <dbReference type="SAM" id="Phobius"/>
    </source>
</evidence>
<keyword evidence="6 10" id="KW-0862">Zinc</keyword>
<keyword evidence="9 11" id="KW-0472">Membrane</keyword>
<gene>
    <name evidence="13" type="ORF">MUN53_08335</name>
</gene>
<dbReference type="Proteomes" id="UP001165444">
    <property type="component" value="Unassembled WGS sequence"/>
</dbReference>
<keyword evidence="3 11" id="KW-0812">Transmembrane</keyword>
<comment type="caution">
    <text evidence="13">The sequence shown here is derived from an EMBL/GenBank/DDBJ whole genome shotgun (WGS) entry which is preliminary data.</text>
</comment>
<evidence type="ECO:0000313" key="13">
    <source>
        <dbReference type="EMBL" id="MCJ2380616.1"/>
    </source>
</evidence>
<dbReference type="EMBL" id="JAKZMM010000017">
    <property type="protein sequence ID" value="MCJ2380616.1"/>
    <property type="molecule type" value="Genomic_DNA"/>
</dbReference>
<dbReference type="InterPro" id="IPR050083">
    <property type="entry name" value="HtpX_protease"/>
</dbReference>
<keyword evidence="1" id="KW-1003">Cell membrane</keyword>
<evidence type="ECO:0000259" key="12">
    <source>
        <dbReference type="Pfam" id="PF01435"/>
    </source>
</evidence>
<evidence type="ECO:0000256" key="2">
    <source>
        <dbReference type="ARBA" id="ARBA00022670"/>
    </source>
</evidence>
<keyword evidence="7 11" id="KW-1133">Transmembrane helix</keyword>
<dbReference type="Gene3D" id="3.30.2010.10">
    <property type="entry name" value="Metalloproteases ('zincins'), catalytic domain"/>
    <property type="match status" value="1"/>
</dbReference>